<protein>
    <submittedName>
        <fullName evidence="1">Uncharacterized protein</fullName>
    </submittedName>
</protein>
<dbReference type="EMBL" id="BGPR01005825">
    <property type="protein sequence ID" value="GBN13778.1"/>
    <property type="molecule type" value="Genomic_DNA"/>
</dbReference>
<dbReference type="Proteomes" id="UP000499080">
    <property type="component" value="Unassembled WGS sequence"/>
</dbReference>
<reference evidence="1 2" key="1">
    <citation type="journal article" date="2019" name="Sci. Rep.">
        <title>Orb-weaving spider Araneus ventricosus genome elucidates the spidroin gene catalogue.</title>
        <authorList>
            <person name="Kono N."/>
            <person name="Nakamura H."/>
            <person name="Ohtoshi R."/>
            <person name="Moran D.A.P."/>
            <person name="Shinohara A."/>
            <person name="Yoshida Y."/>
            <person name="Fujiwara M."/>
            <person name="Mori M."/>
            <person name="Tomita M."/>
            <person name="Arakawa K."/>
        </authorList>
    </citation>
    <scope>NUCLEOTIDE SEQUENCE [LARGE SCALE GENOMIC DNA]</scope>
</reference>
<accession>A0A4Y2LGF1</accession>
<keyword evidence="2" id="KW-1185">Reference proteome</keyword>
<proteinExistence type="predicted"/>
<gene>
    <name evidence="1" type="ORF">AVEN_258103_1</name>
</gene>
<evidence type="ECO:0000313" key="2">
    <source>
        <dbReference type="Proteomes" id="UP000499080"/>
    </source>
</evidence>
<organism evidence="1 2">
    <name type="scientific">Araneus ventricosus</name>
    <name type="common">Orbweaver spider</name>
    <name type="synonym">Epeira ventricosa</name>
    <dbReference type="NCBI Taxonomy" id="182803"/>
    <lineage>
        <taxon>Eukaryota</taxon>
        <taxon>Metazoa</taxon>
        <taxon>Ecdysozoa</taxon>
        <taxon>Arthropoda</taxon>
        <taxon>Chelicerata</taxon>
        <taxon>Arachnida</taxon>
        <taxon>Araneae</taxon>
        <taxon>Araneomorphae</taxon>
        <taxon>Entelegynae</taxon>
        <taxon>Araneoidea</taxon>
        <taxon>Araneidae</taxon>
        <taxon>Araneus</taxon>
    </lineage>
</organism>
<name>A0A4Y2LGF1_ARAVE</name>
<dbReference type="AlphaFoldDB" id="A0A4Y2LGF1"/>
<comment type="caution">
    <text evidence="1">The sequence shown here is derived from an EMBL/GenBank/DDBJ whole genome shotgun (WGS) entry which is preliminary data.</text>
</comment>
<evidence type="ECO:0000313" key="1">
    <source>
        <dbReference type="EMBL" id="GBN13778.1"/>
    </source>
</evidence>
<sequence>MTRCTSGIKPIGMCARDASPAKSRPFSKLVDTNQCVRKERIVCRSRPFSSQPVKIGFCASSLSTADRFFAGVGTCASSNCSLYTNNGMLPTGFKSVDTNRYVCEGPLISMVLQGLRSCSKLRYFPVVIHERK</sequence>